<dbReference type="RefSeq" id="WP_087460449.1">
    <property type="nucleotide sequence ID" value="NZ_CP021425.1"/>
</dbReference>
<dbReference type="EMBL" id="CP021425">
    <property type="protein sequence ID" value="ARU55330.1"/>
    <property type="molecule type" value="Genomic_DNA"/>
</dbReference>
<dbReference type="InterPro" id="IPR012340">
    <property type="entry name" value="NA-bd_OB-fold"/>
</dbReference>
<evidence type="ECO:0000313" key="11">
    <source>
        <dbReference type="Proteomes" id="UP000196027"/>
    </source>
</evidence>
<dbReference type="PANTHER" id="PTHR33991:SF1">
    <property type="entry name" value="DNA REPAIR PROTEIN RECO"/>
    <property type="match status" value="1"/>
</dbReference>
<gene>
    <name evidence="8" type="primary">recO</name>
    <name evidence="10" type="ORF">OLMES_1248</name>
</gene>
<proteinExistence type="inferred from homology"/>
<dbReference type="NCBIfam" id="TIGR00613">
    <property type="entry name" value="reco"/>
    <property type="match status" value="1"/>
</dbReference>
<dbReference type="GO" id="GO:0043590">
    <property type="term" value="C:bacterial nucleoid"/>
    <property type="evidence" value="ECO:0007669"/>
    <property type="project" value="TreeGrafter"/>
</dbReference>
<keyword evidence="5 8" id="KW-0233">DNA recombination</keyword>
<protein>
    <recommendedName>
        <fullName evidence="3 8">DNA repair protein RecO</fullName>
    </recommendedName>
    <alternativeName>
        <fullName evidence="7 8">Recombination protein O</fullName>
    </alternativeName>
</protein>
<comment type="function">
    <text evidence="1 8">Involved in DNA repair and RecF pathway recombination.</text>
</comment>
<dbReference type="PANTHER" id="PTHR33991">
    <property type="entry name" value="DNA REPAIR PROTEIN RECO"/>
    <property type="match status" value="1"/>
</dbReference>
<dbReference type="KEGG" id="ome:OLMES_1248"/>
<reference evidence="10 11" key="1">
    <citation type="submission" date="2017-05" db="EMBL/GenBank/DDBJ databases">
        <title>Genomic insights into alkan degradation activity of Oleiphilus messinensis.</title>
        <authorList>
            <person name="Kozyavkin S.A."/>
            <person name="Slesarev A.I."/>
            <person name="Golyshin P.N."/>
            <person name="Korzhenkov A."/>
            <person name="Golyshina O.N."/>
            <person name="Toshchakov S.V."/>
        </authorList>
    </citation>
    <scope>NUCLEOTIDE SEQUENCE [LARGE SCALE GENOMIC DNA]</scope>
    <source>
        <strain evidence="10 11">ME102</strain>
    </source>
</reference>
<dbReference type="Gene3D" id="1.20.1440.120">
    <property type="entry name" value="Recombination protein O, C-terminal domain"/>
    <property type="match status" value="1"/>
</dbReference>
<dbReference type="Gene3D" id="2.40.50.140">
    <property type="entry name" value="Nucleic acid-binding proteins"/>
    <property type="match status" value="1"/>
</dbReference>
<evidence type="ECO:0000256" key="6">
    <source>
        <dbReference type="ARBA" id="ARBA00023204"/>
    </source>
</evidence>
<keyword evidence="6 8" id="KW-0234">DNA repair</keyword>
<dbReference type="SUPFAM" id="SSF57863">
    <property type="entry name" value="ArfGap/RecO-like zinc finger"/>
    <property type="match status" value="1"/>
</dbReference>
<dbReference type="SUPFAM" id="SSF50249">
    <property type="entry name" value="Nucleic acid-binding proteins"/>
    <property type="match status" value="1"/>
</dbReference>
<name>A0A1Y0I517_9GAMM</name>
<evidence type="ECO:0000256" key="4">
    <source>
        <dbReference type="ARBA" id="ARBA00022763"/>
    </source>
</evidence>
<dbReference type="Pfam" id="PF02565">
    <property type="entry name" value="RecO_C"/>
    <property type="match status" value="1"/>
</dbReference>
<dbReference type="GO" id="GO:0006302">
    <property type="term" value="P:double-strand break repair"/>
    <property type="evidence" value="ECO:0007669"/>
    <property type="project" value="TreeGrafter"/>
</dbReference>
<evidence type="ECO:0000313" key="10">
    <source>
        <dbReference type="EMBL" id="ARU55330.1"/>
    </source>
</evidence>
<dbReference type="InterPro" id="IPR042242">
    <property type="entry name" value="RecO_C"/>
</dbReference>
<dbReference type="InterPro" id="IPR037278">
    <property type="entry name" value="ARFGAP/RecO"/>
</dbReference>
<evidence type="ECO:0000259" key="9">
    <source>
        <dbReference type="Pfam" id="PF11967"/>
    </source>
</evidence>
<feature type="domain" description="DNA replication/recombination mediator RecO N-terminal" evidence="9">
    <location>
        <begin position="2"/>
        <end position="78"/>
    </location>
</feature>
<dbReference type="Pfam" id="PF11967">
    <property type="entry name" value="RecO_N"/>
    <property type="match status" value="1"/>
</dbReference>
<evidence type="ECO:0000256" key="5">
    <source>
        <dbReference type="ARBA" id="ARBA00023172"/>
    </source>
</evidence>
<evidence type="ECO:0000256" key="1">
    <source>
        <dbReference type="ARBA" id="ARBA00003065"/>
    </source>
</evidence>
<dbReference type="GO" id="GO:0006310">
    <property type="term" value="P:DNA recombination"/>
    <property type="evidence" value="ECO:0007669"/>
    <property type="project" value="UniProtKB-UniRule"/>
</dbReference>
<keyword evidence="11" id="KW-1185">Reference proteome</keyword>
<sequence>MMRVFDEPAFILHSRPYKETSLLAEVFTLNYGVVSIMVKGALRPKSQYKSIIQPLRPLLLSWQGRTGLKILTGAEPAQNIDLATGQLIQVSSTLFTADASGVQYYCALYINELATYLLPKQESHPLVFAAYLNCLSRLFRNDAGTESALEHALRYYESVLLDELGYGINFRYDISGKPINPEHCYVLQGGEGFVYARNSVPQRVFSGRDILDIGSGNYDLAGARKAAKLIFRQLLDIQLGGRRLHSRELIRYQIRTP</sequence>
<evidence type="ECO:0000256" key="7">
    <source>
        <dbReference type="ARBA" id="ARBA00033409"/>
    </source>
</evidence>
<evidence type="ECO:0000256" key="2">
    <source>
        <dbReference type="ARBA" id="ARBA00007452"/>
    </source>
</evidence>
<dbReference type="Proteomes" id="UP000196027">
    <property type="component" value="Chromosome"/>
</dbReference>
<evidence type="ECO:0000256" key="3">
    <source>
        <dbReference type="ARBA" id="ARBA00021310"/>
    </source>
</evidence>
<accession>A0A1Y0I517</accession>
<evidence type="ECO:0000256" key="8">
    <source>
        <dbReference type="HAMAP-Rule" id="MF_00201"/>
    </source>
</evidence>
<dbReference type="AlphaFoldDB" id="A0A1Y0I517"/>
<dbReference type="OrthoDB" id="9804792at2"/>
<comment type="similarity">
    <text evidence="2 8">Belongs to the RecO family.</text>
</comment>
<dbReference type="InterPro" id="IPR003717">
    <property type="entry name" value="RecO"/>
</dbReference>
<dbReference type="InterPro" id="IPR022572">
    <property type="entry name" value="DNA_rep/recomb_RecO_N"/>
</dbReference>
<keyword evidence="4 8" id="KW-0227">DNA damage</keyword>
<organism evidence="10 11">
    <name type="scientific">Oleiphilus messinensis</name>
    <dbReference type="NCBI Taxonomy" id="141451"/>
    <lineage>
        <taxon>Bacteria</taxon>
        <taxon>Pseudomonadati</taxon>
        <taxon>Pseudomonadota</taxon>
        <taxon>Gammaproteobacteria</taxon>
        <taxon>Oceanospirillales</taxon>
        <taxon>Oleiphilaceae</taxon>
        <taxon>Oleiphilus</taxon>
    </lineage>
</organism>
<dbReference type="HAMAP" id="MF_00201">
    <property type="entry name" value="RecO"/>
    <property type="match status" value="1"/>
</dbReference>